<reference evidence="1 2" key="1">
    <citation type="submission" date="2015-09" db="EMBL/GenBank/DDBJ databases">
        <title>Host preference determinants of Valsa canker pathogens revealed by comparative genomics.</title>
        <authorList>
            <person name="Yin Z."/>
            <person name="Huang L."/>
        </authorList>
    </citation>
    <scope>NUCLEOTIDE SEQUENCE [LARGE SCALE GENOMIC DNA]</scope>
    <source>
        <strain evidence="1 2">YSFL</strain>
    </source>
</reference>
<accession>A0A423WFI4</accession>
<evidence type="ECO:0000313" key="1">
    <source>
        <dbReference type="EMBL" id="ROW02150.1"/>
    </source>
</evidence>
<dbReference type="Proteomes" id="UP000284375">
    <property type="component" value="Unassembled WGS sequence"/>
</dbReference>
<name>A0A423WFI4_CYTCH</name>
<dbReference type="EMBL" id="LJZO01000005">
    <property type="protein sequence ID" value="ROW02150.1"/>
    <property type="molecule type" value="Genomic_DNA"/>
</dbReference>
<proteinExistence type="predicted"/>
<sequence length="330" mass="37684">MMKDTRDGFPAPIRVFRPKWQVHFENGTVFPATFGGIHLGVVAEQGKSTSGIEKVQQINKPLNPDWDILFIDNYVFEYCERADATIAFDVENGLPRSLDCVQNVAIDASSLSMKKHDVWYKKLRFILRNFPNVKRVTIIATVVLDIRSPEYMSELCHMDIQNISVQDRIRHGILFGEELKLFPHCTQTLRPSNFAIRAWNDLPNHWPSWKKRKEERTVPFLFMTAMVYFKKEWISLHGEGGPEGPCKLGSQQVDVAGILVRNEVKRQSVEEKHQKRSPAVSKSALKKQTSFFLLGTKKSKFSLKNRPSMPSLGSQAPALVGVDLRFGNRI</sequence>
<organism evidence="1 2">
    <name type="scientific">Cytospora chrysosperma</name>
    <name type="common">Cytospora canker fungus</name>
    <name type="synonym">Sphaeria chrysosperma</name>
    <dbReference type="NCBI Taxonomy" id="252740"/>
    <lineage>
        <taxon>Eukaryota</taxon>
        <taxon>Fungi</taxon>
        <taxon>Dikarya</taxon>
        <taxon>Ascomycota</taxon>
        <taxon>Pezizomycotina</taxon>
        <taxon>Sordariomycetes</taxon>
        <taxon>Sordariomycetidae</taxon>
        <taxon>Diaporthales</taxon>
        <taxon>Cytosporaceae</taxon>
        <taxon>Cytospora</taxon>
    </lineage>
</organism>
<comment type="caution">
    <text evidence="1">The sequence shown here is derived from an EMBL/GenBank/DDBJ whole genome shotgun (WGS) entry which is preliminary data.</text>
</comment>
<keyword evidence="2" id="KW-1185">Reference proteome</keyword>
<dbReference type="AlphaFoldDB" id="A0A423WFI4"/>
<gene>
    <name evidence="1" type="ORF">VSDG_02360</name>
</gene>
<evidence type="ECO:0000313" key="2">
    <source>
        <dbReference type="Proteomes" id="UP000284375"/>
    </source>
</evidence>
<dbReference type="OrthoDB" id="5215088at2759"/>
<protein>
    <submittedName>
        <fullName evidence="1">Uncharacterized protein</fullName>
    </submittedName>
</protein>